<keyword evidence="1" id="KW-0479">Metal-binding</keyword>
<dbReference type="InterPro" id="IPR013083">
    <property type="entry name" value="Znf_RING/FYVE/PHD"/>
</dbReference>
<keyword evidence="4" id="KW-1185">Reference proteome</keyword>
<dbReference type="SUPFAM" id="SSF57924">
    <property type="entry name" value="Inhibitor of apoptosis (IAP) repeat"/>
    <property type="match status" value="2"/>
</dbReference>
<dbReference type="InterPro" id="IPR050784">
    <property type="entry name" value="IAP"/>
</dbReference>
<dbReference type="InterPro" id="IPR001841">
    <property type="entry name" value="Znf_RING"/>
</dbReference>
<protein>
    <submittedName>
        <fullName evidence="3">Inhibitor of apoptosis 3</fullName>
    </submittedName>
</protein>
<evidence type="ECO:0000313" key="3">
    <source>
        <dbReference type="EMBL" id="CCU55703.1"/>
    </source>
</evidence>
<dbReference type="GeneID" id="15613125"/>
<proteinExistence type="predicted"/>
<dbReference type="PANTHER" id="PTHR10044:SF174">
    <property type="entry name" value="DEATH-ASSOCIATED INHIBITOR OF APOPTOSIS 1"/>
    <property type="match status" value="1"/>
</dbReference>
<dbReference type="Proteomes" id="UP000792220">
    <property type="component" value="Genome"/>
</dbReference>
<dbReference type="OrthoDB" id="9255at10239"/>
<dbReference type="Gene3D" id="1.10.1170.10">
    <property type="entry name" value="Inhibitor Of Apoptosis Protein (2mihbC-IAP-1), Chain A"/>
    <property type="match status" value="2"/>
</dbReference>
<dbReference type="RefSeq" id="YP_008004205.1">
    <property type="nucleotide sequence ID" value="NC_021248.1"/>
</dbReference>
<accession>A0A916KPM5</accession>
<dbReference type="PROSITE" id="PS01282">
    <property type="entry name" value="BIR_REPEAT_1"/>
    <property type="match status" value="1"/>
</dbReference>
<dbReference type="PROSITE" id="PS50143">
    <property type="entry name" value="BIR_REPEAT_2"/>
    <property type="match status" value="2"/>
</dbReference>
<evidence type="ECO:0000313" key="4">
    <source>
        <dbReference type="Proteomes" id="UP000792220"/>
    </source>
</evidence>
<dbReference type="Pfam" id="PF00653">
    <property type="entry name" value="BIR"/>
    <property type="match status" value="2"/>
</dbReference>
<dbReference type="Gene3D" id="3.30.40.10">
    <property type="entry name" value="Zinc/RING finger domain, C3HC4 (zinc finger)"/>
    <property type="match status" value="1"/>
</dbReference>
<evidence type="ECO:0000256" key="1">
    <source>
        <dbReference type="PROSITE-ProRule" id="PRU00175"/>
    </source>
</evidence>
<dbReference type="InterPro" id="IPR001370">
    <property type="entry name" value="BIR_rpt"/>
</dbReference>
<dbReference type="PROSITE" id="PS50089">
    <property type="entry name" value="ZF_RING_2"/>
    <property type="match status" value="1"/>
</dbReference>
<dbReference type="GO" id="GO:0008270">
    <property type="term" value="F:zinc ion binding"/>
    <property type="evidence" value="ECO:0007669"/>
    <property type="project" value="UniProtKB-KW"/>
</dbReference>
<sequence>MISRYFIKLNMSDEFTTIINIPNMHLESERIKTFTNWPLTFLSPETLAKNGFYYLQRGDEVRCAFCKVEIMQWKEGDDPGEDHKKWASDCPFLVDQHKIPGPINPKYSSEIKRLKTFKNWPQSLKQTPEELAEAGFYYTNCGDKVKCFYCDLGLKDWETNDIVWEQHARWAEKCNYVSLVKGEEYIQKVISNAHIIKDNSDKYVDNINNTQLSNLCNICLEKPVNITFVPCGHTACINCIMNFKNNTTCHMCRRNIRIHQKIYFN</sequence>
<keyword evidence="1" id="KW-0862">Zinc</keyword>
<organismHost>
    <name type="scientific">Choristoneura fumiferana</name>
    <name type="common">Spruce budworm moth</name>
    <name type="synonym">Archips fumiferana</name>
    <dbReference type="NCBI Taxonomy" id="7141"/>
</organismHost>
<dbReference type="SMART" id="SM00238">
    <property type="entry name" value="BIR"/>
    <property type="match status" value="2"/>
</dbReference>
<name>A0A916KPM5_CBEPV</name>
<gene>
    <name evidence="3" type="ORF">CHBEV_135</name>
</gene>
<dbReference type="Pfam" id="PF13920">
    <property type="entry name" value="zf-C3HC4_3"/>
    <property type="match status" value="1"/>
</dbReference>
<feature type="domain" description="RING-type" evidence="2">
    <location>
        <begin position="216"/>
        <end position="253"/>
    </location>
</feature>
<keyword evidence="1" id="KW-0863">Zinc-finger</keyword>
<organism evidence="3 4">
    <name type="scientific">Choristoneura biennis entomopoxvirus</name>
    <name type="common">CbEPV</name>
    <dbReference type="NCBI Taxonomy" id="10288"/>
    <lineage>
        <taxon>Viruses</taxon>
        <taxon>Varidnaviria</taxon>
        <taxon>Bamfordvirae</taxon>
        <taxon>Nucleocytoviricota</taxon>
        <taxon>Pokkesviricetes</taxon>
        <taxon>Chitovirales</taxon>
        <taxon>Poxviridae</taxon>
        <taxon>Entomopoxvirinae</taxon>
        <taxon>Betaentomopoxvirus</taxon>
        <taxon>Betaentomopoxvirus cbiennis</taxon>
    </lineage>
</organism>
<dbReference type="EMBL" id="HF679132">
    <property type="protein sequence ID" value="CCU55703.1"/>
    <property type="molecule type" value="Genomic_DNA"/>
</dbReference>
<reference evidence="3" key="1">
    <citation type="journal article" date="2013" name="J. Virol.">
        <title>New Insights into the Evolution of Entomopoxvirinae from the Complete Genome Sequences of Four Entomopoxviruses Infecting Adoxophyes honmai, Choristoneura biennis, Choristoneura rosaceana, and Mythimna separata.</title>
        <authorList>
            <person name="Theze J."/>
            <person name="Takatsuka J."/>
            <person name="Li Z."/>
            <person name="Gallais J."/>
            <person name="Doucet D."/>
            <person name="Arif B."/>
            <person name="Nakai M."/>
            <person name="Herniou E.A."/>
        </authorList>
    </citation>
    <scope>NUCLEOTIDE SEQUENCE</scope>
</reference>
<dbReference type="PANTHER" id="PTHR10044">
    <property type="entry name" value="INHIBITOR OF APOPTOSIS"/>
    <property type="match status" value="1"/>
</dbReference>
<dbReference type="SMART" id="SM00184">
    <property type="entry name" value="RING"/>
    <property type="match status" value="1"/>
</dbReference>
<dbReference type="CDD" id="cd00022">
    <property type="entry name" value="BIR"/>
    <property type="match status" value="2"/>
</dbReference>
<dbReference type="KEGG" id="vg:15613125"/>
<evidence type="ECO:0000259" key="2">
    <source>
        <dbReference type="PROSITE" id="PS50089"/>
    </source>
</evidence>